<dbReference type="PROSITE" id="PS51176">
    <property type="entry name" value="PDH_ADH"/>
    <property type="match status" value="1"/>
</dbReference>
<keyword evidence="1" id="KW-0560">Oxidoreductase</keyword>
<evidence type="ECO:0000259" key="3">
    <source>
        <dbReference type="PROSITE" id="PS51176"/>
    </source>
</evidence>
<dbReference type="HOGENOM" id="CLU_812860_0_0_2"/>
<dbReference type="Gene3D" id="3.40.50.720">
    <property type="entry name" value="NAD(P)-binding Rossmann-like Domain"/>
    <property type="match status" value="1"/>
</dbReference>
<dbReference type="PANTHER" id="PTHR21363">
    <property type="entry name" value="PREPHENATE DEHYDROGENASE"/>
    <property type="match status" value="1"/>
</dbReference>
<evidence type="ECO:0000313" key="5">
    <source>
        <dbReference type="Proteomes" id="UP000001037"/>
    </source>
</evidence>
<evidence type="ECO:0000259" key="2">
    <source>
        <dbReference type="PROSITE" id="PS51168"/>
    </source>
</evidence>
<dbReference type="InterPro" id="IPR046826">
    <property type="entry name" value="PDH_N"/>
</dbReference>
<dbReference type="GeneID" id="11138659"/>
<dbReference type="GO" id="GO:0046417">
    <property type="term" value="P:chorismate metabolic process"/>
    <property type="evidence" value="ECO:0007669"/>
    <property type="project" value="InterPro"/>
</dbReference>
<dbReference type="SUPFAM" id="SSF48600">
    <property type="entry name" value="Chorismate mutase II"/>
    <property type="match status" value="1"/>
</dbReference>
<dbReference type="PROSITE" id="PS51168">
    <property type="entry name" value="CHORISMATE_MUT_2"/>
    <property type="match status" value="1"/>
</dbReference>
<dbReference type="InterPro" id="IPR003099">
    <property type="entry name" value="Prephen_DH"/>
</dbReference>
<evidence type="ECO:0000313" key="4">
    <source>
        <dbReference type="EMBL" id="AEM39330.1"/>
    </source>
</evidence>
<dbReference type="OrthoDB" id="34329at2157"/>
<accession>G0EHA6</accession>
<dbReference type="Pfam" id="PF02153">
    <property type="entry name" value="PDH_N"/>
    <property type="match status" value="1"/>
</dbReference>
<dbReference type="eggNOG" id="arCOG02098">
    <property type="taxonomic scope" value="Archaea"/>
</dbReference>
<reference evidence="4 5" key="1">
    <citation type="journal article" date="2011" name="Stand. Genomic Sci.">
        <title>Complete genome sequence of the hyperthermophilic chemolithoautotroph Pyrolobus fumarii type strain (1A).</title>
        <authorList>
            <person name="Anderson I."/>
            <person name="Goker M."/>
            <person name="Nolan M."/>
            <person name="Lucas S."/>
            <person name="Hammon N."/>
            <person name="Deshpande S."/>
            <person name="Cheng J.F."/>
            <person name="Tapia R."/>
            <person name="Han C."/>
            <person name="Goodwin L."/>
            <person name="Pitluck S."/>
            <person name="Huntemann M."/>
            <person name="Liolios K."/>
            <person name="Ivanova N."/>
            <person name="Pagani I."/>
            <person name="Mavromatis K."/>
            <person name="Ovchinikova G."/>
            <person name="Pati A."/>
            <person name="Chen A."/>
            <person name="Palaniappan K."/>
            <person name="Land M."/>
            <person name="Hauser L."/>
            <person name="Brambilla E.M."/>
            <person name="Huber H."/>
            <person name="Yasawong M."/>
            <person name="Rohde M."/>
            <person name="Spring S."/>
            <person name="Abt B."/>
            <person name="Sikorski J."/>
            <person name="Wirth R."/>
            <person name="Detter J.C."/>
            <person name="Woyke T."/>
            <person name="Bristow J."/>
            <person name="Eisen J.A."/>
            <person name="Markowitz V."/>
            <person name="Hugenholtz P."/>
            <person name="Kyrpides N.C."/>
            <person name="Klenk H.P."/>
            <person name="Lapidus A."/>
        </authorList>
    </citation>
    <scope>NUCLEOTIDE SEQUENCE [LARGE SCALE GENOMIC DNA]</scope>
    <source>
        <strain evidence="5">DSM 11204 / 1A</strain>
    </source>
</reference>
<keyword evidence="5" id="KW-1185">Reference proteome</keyword>
<feature type="domain" description="Prephenate/arogenate dehydrogenase" evidence="3">
    <location>
        <begin position="96"/>
        <end position="343"/>
    </location>
</feature>
<dbReference type="InterPro" id="IPR036291">
    <property type="entry name" value="NAD(P)-bd_dom_sf"/>
</dbReference>
<gene>
    <name evidence="4" type="ordered locus">Pyrfu_1472</name>
</gene>
<dbReference type="KEGG" id="pfm:Pyrfu_1472"/>
<dbReference type="Proteomes" id="UP000001037">
    <property type="component" value="Chromosome"/>
</dbReference>
<dbReference type="InterPro" id="IPR050812">
    <property type="entry name" value="Preph/Arog_dehydrog"/>
</dbReference>
<protein>
    <submittedName>
        <fullName evidence="4">Chorismate mutase, type II</fullName>
    </submittedName>
</protein>
<evidence type="ECO:0000256" key="1">
    <source>
        <dbReference type="ARBA" id="ARBA00023002"/>
    </source>
</evidence>
<dbReference type="STRING" id="694429.Pyrfu_1472"/>
<dbReference type="GO" id="GO:0004106">
    <property type="term" value="F:chorismate mutase activity"/>
    <property type="evidence" value="ECO:0007669"/>
    <property type="project" value="InterPro"/>
</dbReference>
<dbReference type="PANTHER" id="PTHR21363:SF0">
    <property type="entry name" value="PREPHENATE DEHYDROGENASE [NADP(+)]"/>
    <property type="match status" value="1"/>
</dbReference>
<dbReference type="Pfam" id="PF01817">
    <property type="entry name" value="CM_2"/>
    <property type="match status" value="1"/>
</dbReference>
<dbReference type="AlphaFoldDB" id="G0EHA6"/>
<dbReference type="eggNOG" id="arCOG00245">
    <property type="taxonomic scope" value="Archaea"/>
</dbReference>
<dbReference type="FunCoup" id="G0EHA6">
    <property type="interactions" value="67"/>
</dbReference>
<feature type="domain" description="Chorismate mutase" evidence="2">
    <location>
        <begin position="2"/>
        <end position="93"/>
    </location>
</feature>
<dbReference type="SUPFAM" id="SSF51735">
    <property type="entry name" value="NAD(P)-binding Rossmann-fold domains"/>
    <property type="match status" value="1"/>
</dbReference>
<dbReference type="EMBL" id="CP002838">
    <property type="protein sequence ID" value="AEM39330.1"/>
    <property type="molecule type" value="Genomic_DNA"/>
</dbReference>
<dbReference type="GO" id="GO:0004665">
    <property type="term" value="F:prephenate dehydrogenase (NADP+) activity"/>
    <property type="evidence" value="ECO:0007669"/>
    <property type="project" value="InterPro"/>
</dbReference>
<proteinExistence type="predicted"/>
<dbReference type="InterPro" id="IPR002701">
    <property type="entry name" value="CM_II_prokaryot"/>
</dbReference>
<organism evidence="4 5">
    <name type="scientific">Pyrolobus fumarii (strain DSM 11204 / 1A)</name>
    <dbReference type="NCBI Taxonomy" id="694429"/>
    <lineage>
        <taxon>Archaea</taxon>
        <taxon>Thermoproteota</taxon>
        <taxon>Thermoprotei</taxon>
        <taxon>Desulfurococcales</taxon>
        <taxon>Pyrodictiaceae</taxon>
        <taxon>Pyrolobus</taxon>
    </lineage>
</organism>
<dbReference type="RefSeq" id="WP_014027007.1">
    <property type="nucleotide sequence ID" value="NC_015931.1"/>
</dbReference>
<dbReference type="SMART" id="SM00830">
    <property type="entry name" value="CM_2"/>
    <property type="match status" value="1"/>
</dbReference>
<name>G0EHA6_PYRF1</name>
<dbReference type="GO" id="GO:0006571">
    <property type="term" value="P:tyrosine biosynthetic process"/>
    <property type="evidence" value="ECO:0007669"/>
    <property type="project" value="InterPro"/>
</dbReference>
<dbReference type="Gene3D" id="1.20.59.10">
    <property type="entry name" value="Chorismate mutase"/>
    <property type="match status" value="1"/>
</dbReference>
<sequence>MSQASGAIHSIRSSITEVDRAILSLLAARMRLVSLVGEAKVAQGMPVYDPSREVEVLSIVREEAAKRGLPPDLASEIYSIIMSYSRCAQVTCPERLRIAFYGYGDMARTLARHAARGGCWVAITGRNPKKAEEAAQTTGVEYMSVEEALDWADILIYAVPWDVVPELLREHAKIIRESMLVADIASVKKPLVERVSKLLPDGVEYVSLHPLFGPVECPAGETVVVVPIRLDSWRHRLEALLEGLGFRYEYVDADTHDRVMAANQVLHHAVLEAFRRAYQELLRELNVTPGLAKLLVTRSLRQTLSVVERIESLEKVVQEIRKGNPYADKALEALRRALQDLHG</sequence>
<dbReference type="InterPro" id="IPR008927">
    <property type="entry name" value="6-PGluconate_DH-like_C_sf"/>
</dbReference>
<dbReference type="InterPro" id="IPR036979">
    <property type="entry name" value="CM_dom_sf"/>
</dbReference>
<dbReference type="InterPro" id="IPR036263">
    <property type="entry name" value="Chorismate_II_sf"/>
</dbReference>
<dbReference type="SUPFAM" id="SSF48179">
    <property type="entry name" value="6-phosphogluconate dehydrogenase C-terminal domain-like"/>
    <property type="match status" value="1"/>
</dbReference>
<dbReference type="GO" id="GO:0008977">
    <property type="term" value="F:prephenate dehydrogenase (NAD+) activity"/>
    <property type="evidence" value="ECO:0007669"/>
    <property type="project" value="InterPro"/>
</dbReference>
<dbReference type="InParanoid" id="G0EHA6"/>
<dbReference type="GO" id="GO:0070403">
    <property type="term" value="F:NAD+ binding"/>
    <property type="evidence" value="ECO:0007669"/>
    <property type="project" value="InterPro"/>
</dbReference>